<dbReference type="AlphaFoldDB" id="A0A0H5P7Y4"/>
<dbReference type="Proteomes" id="UP000057820">
    <property type="component" value="Plasmid 2"/>
</dbReference>
<dbReference type="EMBL" id="LN868939">
    <property type="protein sequence ID" value="CRY83797.1"/>
    <property type="molecule type" value="Genomic_DNA"/>
</dbReference>
<organism evidence="1 2">
    <name type="scientific">Nocardia farcinica</name>
    <dbReference type="NCBI Taxonomy" id="37329"/>
    <lineage>
        <taxon>Bacteria</taxon>
        <taxon>Bacillati</taxon>
        <taxon>Actinomycetota</taxon>
        <taxon>Actinomycetes</taxon>
        <taxon>Mycobacteriales</taxon>
        <taxon>Nocardiaceae</taxon>
        <taxon>Nocardia</taxon>
    </lineage>
</organism>
<name>A0A0H5P7Y4_NOCFR</name>
<geneLocation type="plasmid" evidence="1">
    <name>2</name>
</geneLocation>
<gene>
    <name evidence="1" type="ORF">ERS450000_05689</name>
</gene>
<sequence length="51" mass="6092">MPDNRRDLLPRHAKSSLCHNFRNFRNRVVAAVDVPCVSQFDWDVFDEKEFI</sequence>
<accession>A0A0H5P7Y4</accession>
<dbReference type="KEGG" id="nfr:ERS450000_05689"/>
<reference evidence="2" key="1">
    <citation type="submission" date="2015-03" db="EMBL/GenBank/DDBJ databases">
        <authorList>
            <consortium name="Pathogen Informatics"/>
        </authorList>
    </citation>
    <scope>NUCLEOTIDE SEQUENCE [LARGE SCALE GENOMIC DNA]</scope>
    <source>
        <strain evidence="2">NCTC11134</strain>
        <plasmid evidence="2">2</plasmid>
    </source>
</reference>
<proteinExistence type="predicted"/>
<keyword evidence="1" id="KW-0614">Plasmid</keyword>
<protein>
    <submittedName>
        <fullName evidence="1">Uncharacterized protein</fullName>
    </submittedName>
</protein>
<evidence type="ECO:0000313" key="2">
    <source>
        <dbReference type="Proteomes" id="UP000057820"/>
    </source>
</evidence>
<evidence type="ECO:0000313" key="1">
    <source>
        <dbReference type="EMBL" id="CRY83797.1"/>
    </source>
</evidence>